<dbReference type="SUPFAM" id="SSF55073">
    <property type="entry name" value="Nucleotide cyclase"/>
    <property type="match status" value="1"/>
</dbReference>
<dbReference type="Proteomes" id="UP001064782">
    <property type="component" value="Unassembled WGS sequence"/>
</dbReference>
<dbReference type="PANTHER" id="PTHR44757:SF2">
    <property type="entry name" value="BIOFILM ARCHITECTURE MAINTENANCE PROTEIN MBAA"/>
    <property type="match status" value="1"/>
</dbReference>
<dbReference type="EMBL" id="BRXE01000008">
    <property type="protein sequence ID" value="GLB82099.1"/>
    <property type="molecule type" value="Genomic_DNA"/>
</dbReference>
<evidence type="ECO:0000313" key="5">
    <source>
        <dbReference type="Proteomes" id="UP001064782"/>
    </source>
</evidence>
<dbReference type="SMART" id="SM00267">
    <property type="entry name" value="GGDEF"/>
    <property type="match status" value="1"/>
</dbReference>
<dbReference type="InterPro" id="IPR029016">
    <property type="entry name" value="GAF-like_dom_sf"/>
</dbReference>
<dbReference type="Gene3D" id="3.30.450.40">
    <property type="match status" value="1"/>
</dbReference>
<dbReference type="PANTHER" id="PTHR44757">
    <property type="entry name" value="DIGUANYLATE CYCLASE DGCP"/>
    <property type="match status" value="1"/>
</dbReference>
<sequence length="613" mass="65020">MDSSTPLNLNAIVTLVATRLLGATTANVAAISTQVLADLVDFLDVDVSFLRHNDHDIGATVLVAEWPPRQDVPDPDPLHTIYFADADPVFALTENARAAVILRPDSLPEQYRQTIGAAGGVPEISMAATPLLAGDVTTGLLGFVKFGDRAWADDEINALQVVATMFAQVQARMTVENRLTYQAAHDDLTALPNRRTLLAHLDARLAAGQPGPVPVLFFNVDRLKAINDYLGHAVGDQFIRDFAAGARAALGGRGLIARTGGDEFVVVPAAAMDATAARALAESLSARLTDNVHIDGEVLHRTVSVGVATGVPGVDSCLDVLRHADEALLSAKEAGTDRIGVFSGEMLSRREFRAELELHLQHAIETGALTVVYLPEIDMVTGNVLAVEALVRWPHPSRGLLLPDKFIPVAESLNLAGQLGEWVLNAACADLARWRAHGVGAGTMLRVNVSPAQLVAHDLLGAVSRAMDAFGLDAKAIGLEITESMLIRDLVSTRTVLNGLTEMGIDIAIDDFGTGFSGMGLLRTLPVNTLKIDRGFVRDLQTSGDDVAIVRAVVGLAEALNLNVVAEGVETRGAARALLDEGCFRAQGFLFSRPLTAAATQRLLTVGSVSTKI</sequence>
<reference evidence="4" key="1">
    <citation type="submission" date="2022-08" db="EMBL/GenBank/DDBJ databases">
        <title>Mycobacterium kiyosense sp. nov., scotochromogenic slow-glowing species isolated from respiratory specimens.</title>
        <authorList>
            <person name="Fukano H."/>
            <person name="Kazumi Y."/>
            <person name="Sakagami N."/>
            <person name="Ato M."/>
            <person name="Mitarai S."/>
            <person name="Hoshino Y."/>
        </authorList>
    </citation>
    <scope>NUCLEOTIDE SEQUENCE</scope>
    <source>
        <strain evidence="4">1413</strain>
        <strain evidence="3">SRL2020-028</strain>
    </source>
</reference>
<dbReference type="InterPro" id="IPR001633">
    <property type="entry name" value="EAL_dom"/>
</dbReference>
<feature type="domain" description="EAL" evidence="1">
    <location>
        <begin position="353"/>
        <end position="608"/>
    </location>
</feature>
<name>A0A9P3Q727_9MYCO</name>
<dbReference type="CDD" id="cd01949">
    <property type="entry name" value="GGDEF"/>
    <property type="match status" value="1"/>
</dbReference>
<dbReference type="InterPro" id="IPR043128">
    <property type="entry name" value="Rev_trsase/Diguanyl_cyclase"/>
</dbReference>
<dbReference type="Pfam" id="PF00563">
    <property type="entry name" value="EAL"/>
    <property type="match status" value="1"/>
</dbReference>
<dbReference type="InterPro" id="IPR029787">
    <property type="entry name" value="Nucleotide_cyclase"/>
</dbReference>
<dbReference type="EMBL" id="BRZI01000012">
    <property type="protein sequence ID" value="GLD30350.1"/>
    <property type="molecule type" value="Genomic_DNA"/>
</dbReference>
<dbReference type="Proteomes" id="UP001165663">
    <property type="component" value="Unassembled WGS sequence"/>
</dbReference>
<dbReference type="SUPFAM" id="SSF141868">
    <property type="entry name" value="EAL domain-like"/>
    <property type="match status" value="1"/>
</dbReference>
<accession>A0A9P3Q727</accession>
<dbReference type="SMART" id="SM00052">
    <property type="entry name" value="EAL"/>
    <property type="match status" value="1"/>
</dbReference>
<dbReference type="AlphaFoldDB" id="A0A9P3Q727"/>
<dbReference type="InterPro" id="IPR000160">
    <property type="entry name" value="GGDEF_dom"/>
</dbReference>
<evidence type="ECO:0008006" key="6">
    <source>
        <dbReference type="Google" id="ProtNLM"/>
    </source>
</evidence>
<proteinExistence type="predicted"/>
<dbReference type="CDD" id="cd01948">
    <property type="entry name" value="EAL"/>
    <property type="match status" value="1"/>
</dbReference>
<dbReference type="InterPro" id="IPR003018">
    <property type="entry name" value="GAF"/>
</dbReference>
<dbReference type="InterPro" id="IPR052155">
    <property type="entry name" value="Biofilm_reg_signaling"/>
</dbReference>
<organism evidence="4 5">
    <name type="scientific">Mycobacterium kiyosense</name>
    <dbReference type="NCBI Taxonomy" id="2871094"/>
    <lineage>
        <taxon>Bacteria</taxon>
        <taxon>Bacillati</taxon>
        <taxon>Actinomycetota</taxon>
        <taxon>Actinomycetes</taxon>
        <taxon>Mycobacteriales</taxon>
        <taxon>Mycobacteriaceae</taxon>
        <taxon>Mycobacterium</taxon>
    </lineage>
</organism>
<evidence type="ECO:0000313" key="4">
    <source>
        <dbReference type="EMBL" id="GLD30350.1"/>
    </source>
</evidence>
<dbReference type="Gene3D" id="3.20.20.450">
    <property type="entry name" value="EAL domain"/>
    <property type="match status" value="1"/>
</dbReference>
<dbReference type="GeneID" id="83629914"/>
<dbReference type="SMART" id="SM00065">
    <property type="entry name" value="GAF"/>
    <property type="match status" value="1"/>
</dbReference>
<dbReference type="PROSITE" id="PS50883">
    <property type="entry name" value="EAL"/>
    <property type="match status" value="1"/>
</dbReference>
<dbReference type="RefSeq" id="WP_236981744.1">
    <property type="nucleotide sequence ID" value="NZ_BRXE01000008.1"/>
</dbReference>
<dbReference type="Pfam" id="PF00990">
    <property type="entry name" value="GGDEF"/>
    <property type="match status" value="1"/>
</dbReference>
<feature type="domain" description="GGDEF" evidence="2">
    <location>
        <begin position="211"/>
        <end position="344"/>
    </location>
</feature>
<evidence type="ECO:0000259" key="2">
    <source>
        <dbReference type="PROSITE" id="PS50887"/>
    </source>
</evidence>
<dbReference type="InterPro" id="IPR035919">
    <property type="entry name" value="EAL_sf"/>
</dbReference>
<dbReference type="Gene3D" id="3.30.70.270">
    <property type="match status" value="1"/>
</dbReference>
<dbReference type="SUPFAM" id="SSF55781">
    <property type="entry name" value="GAF domain-like"/>
    <property type="match status" value="1"/>
</dbReference>
<dbReference type="Pfam" id="PF01590">
    <property type="entry name" value="GAF"/>
    <property type="match status" value="1"/>
</dbReference>
<dbReference type="NCBIfam" id="TIGR00254">
    <property type="entry name" value="GGDEF"/>
    <property type="match status" value="1"/>
</dbReference>
<evidence type="ECO:0000313" key="3">
    <source>
        <dbReference type="EMBL" id="GLB82099.1"/>
    </source>
</evidence>
<dbReference type="PROSITE" id="PS50887">
    <property type="entry name" value="GGDEF"/>
    <property type="match status" value="1"/>
</dbReference>
<comment type="caution">
    <text evidence="4">The sequence shown here is derived from an EMBL/GenBank/DDBJ whole genome shotgun (WGS) entry which is preliminary data.</text>
</comment>
<protein>
    <recommendedName>
        <fullName evidence="6">Bifunctional diguanylate cyclase/phosphodiesterase</fullName>
    </recommendedName>
</protein>
<gene>
    <name evidence="4" type="ORF">Mkiyose1413_22330</name>
    <name evidence="3" type="ORF">SRL2020028_13550</name>
</gene>
<keyword evidence="5" id="KW-1185">Reference proteome</keyword>
<evidence type="ECO:0000259" key="1">
    <source>
        <dbReference type="PROSITE" id="PS50883"/>
    </source>
</evidence>